<name>A0ABM1SLX6_LIMPO</name>
<dbReference type="SUPFAM" id="SSF56235">
    <property type="entry name" value="N-terminal nucleophile aminohydrolases (Ntn hydrolases)"/>
    <property type="match status" value="1"/>
</dbReference>
<dbReference type="PRINTS" id="PR01210">
    <property type="entry name" value="GGTRANSPTASE"/>
</dbReference>
<protein>
    <submittedName>
        <fullName evidence="2 3">Uncharacterized protein LOC106461847</fullName>
    </submittedName>
</protein>
<dbReference type="RefSeq" id="XP_022244632.1">
    <property type="nucleotide sequence ID" value="XM_022388924.1"/>
</dbReference>
<dbReference type="InterPro" id="IPR043137">
    <property type="entry name" value="GGT_ssub_C"/>
</dbReference>
<sequence length="568" mass="61790">MNEFHFTSRRSPVLACNACISSDQPLATKIGIDILQNGGNAADAAVAMAATLNVLQPCTTGVGGDCFCLFYRASDKKVLGINGSGRSGANVTLNKVKSMGYSNKHPLPPNHGLTVTVPGAAAGWVDCVEMFGSRKLTISEILNPAIRLAEEGFPMSVIMSDVWGQNAYLLEASRYGHELLLDGKPPRAGEVMCMPSLAATLKELATNGKDGFYKGRIARRIIEEVSYAGGCLSLEDFEHQVSASDTILTDPISTNYKGVRLWEIPPNGQGLVALMALNILEGFDLKALGHNSTQYLHLLIEALQLAFADGLQYITDQDHYKTRLRDLLSKEYAVKRRSLINQKTALGQYVSGGLDHLCDPGSDTTYISVVDQHGNACSFINSNYIGFGTGLVPKGCGFSLQNRGLNFSLEENHPNVLAPRKRPYHTIIPAMLTDINTNELLACYGVMGKFMQPQGHVQVLLNMLEFGMDPQKALDQARICIQPEGTSQKSTMDYVLAEDGIPASTIQELKDMGHIISGPILGRQRRDFGVGHIISRGQWWNPIKEGCRVKNVLWAGTDPRCDGIAIGF</sequence>
<dbReference type="PANTHER" id="PTHR43881">
    <property type="entry name" value="GAMMA-GLUTAMYLTRANSPEPTIDASE (AFU_ORTHOLOGUE AFUA_4G13580)"/>
    <property type="match status" value="1"/>
</dbReference>
<dbReference type="InterPro" id="IPR029055">
    <property type="entry name" value="Ntn_hydrolases_N"/>
</dbReference>
<dbReference type="Pfam" id="PF01019">
    <property type="entry name" value="G_glu_transpept"/>
    <property type="match status" value="1"/>
</dbReference>
<dbReference type="GeneID" id="106461847"/>
<dbReference type="InterPro" id="IPR043138">
    <property type="entry name" value="GGT_lsub"/>
</dbReference>
<evidence type="ECO:0000313" key="2">
    <source>
        <dbReference type="RefSeq" id="XP_013777162.1"/>
    </source>
</evidence>
<dbReference type="RefSeq" id="XP_013777162.1">
    <property type="nucleotide sequence ID" value="XM_013921708.2"/>
</dbReference>
<dbReference type="Proteomes" id="UP000694941">
    <property type="component" value="Unplaced"/>
</dbReference>
<evidence type="ECO:0000313" key="1">
    <source>
        <dbReference type="Proteomes" id="UP000694941"/>
    </source>
</evidence>
<proteinExistence type="predicted"/>
<organism evidence="1 3">
    <name type="scientific">Limulus polyphemus</name>
    <name type="common">Atlantic horseshoe crab</name>
    <dbReference type="NCBI Taxonomy" id="6850"/>
    <lineage>
        <taxon>Eukaryota</taxon>
        <taxon>Metazoa</taxon>
        <taxon>Ecdysozoa</taxon>
        <taxon>Arthropoda</taxon>
        <taxon>Chelicerata</taxon>
        <taxon>Merostomata</taxon>
        <taxon>Xiphosura</taxon>
        <taxon>Limulidae</taxon>
        <taxon>Limulus</taxon>
    </lineage>
</organism>
<dbReference type="InterPro" id="IPR052896">
    <property type="entry name" value="GGT-like_enzyme"/>
</dbReference>
<accession>A0ABM1SLX6</accession>
<gene>
    <name evidence="2 3" type="primary">LOC106461847</name>
</gene>
<dbReference type="PANTHER" id="PTHR43881:SF1">
    <property type="entry name" value="GAMMA-GLUTAMYLTRANSPEPTIDASE (AFU_ORTHOLOGUE AFUA_4G13580)"/>
    <property type="match status" value="1"/>
</dbReference>
<dbReference type="Gene3D" id="1.10.246.130">
    <property type="match status" value="1"/>
</dbReference>
<reference evidence="2 3" key="1">
    <citation type="submission" date="2025-05" db="UniProtKB">
        <authorList>
            <consortium name="RefSeq"/>
        </authorList>
    </citation>
    <scope>IDENTIFICATION</scope>
    <source>
        <tissue evidence="2 3">Muscle</tissue>
    </source>
</reference>
<evidence type="ECO:0000313" key="3">
    <source>
        <dbReference type="RefSeq" id="XP_022244632.1"/>
    </source>
</evidence>
<keyword evidence="1" id="KW-1185">Reference proteome</keyword>
<dbReference type="Gene3D" id="3.60.20.40">
    <property type="match status" value="1"/>
</dbReference>